<dbReference type="EMBL" id="FOBH01000004">
    <property type="protein sequence ID" value="SEL04350.1"/>
    <property type="molecule type" value="Genomic_DNA"/>
</dbReference>
<accession>A0A1H7LZA8</accession>
<protein>
    <submittedName>
        <fullName evidence="4">FAD binding domain-containing protein</fullName>
    </submittedName>
</protein>
<dbReference type="Pfam" id="PF01565">
    <property type="entry name" value="FAD_binding_4"/>
    <property type="match status" value="1"/>
</dbReference>
<dbReference type="InterPro" id="IPR006094">
    <property type="entry name" value="Oxid_FAD_bind_N"/>
</dbReference>
<dbReference type="InterPro" id="IPR016169">
    <property type="entry name" value="FAD-bd_PCMH_sub2"/>
</dbReference>
<dbReference type="Gene3D" id="3.30.465.10">
    <property type="match status" value="1"/>
</dbReference>
<dbReference type="InterPro" id="IPR016167">
    <property type="entry name" value="FAD-bd_PCMH_sub1"/>
</dbReference>
<dbReference type="InterPro" id="IPR010031">
    <property type="entry name" value="FAD_lactone_oxidase-like"/>
</dbReference>
<proteinExistence type="predicted"/>
<keyword evidence="5" id="KW-1185">Reference proteome</keyword>
<dbReference type="Proteomes" id="UP000198620">
    <property type="component" value="Unassembled WGS sequence"/>
</dbReference>
<dbReference type="GO" id="GO:0016899">
    <property type="term" value="F:oxidoreductase activity, acting on the CH-OH group of donors, oxygen as acceptor"/>
    <property type="evidence" value="ECO:0007669"/>
    <property type="project" value="InterPro"/>
</dbReference>
<organism evidence="4 5">
    <name type="scientific">Nitrosovibrio tenuis</name>
    <dbReference type="NCBI Taxonomy" id="1233"/>
    <lineage>
        <taxon>Bacteria</taxon>
        <taxon>Pseudomonadati</taxon>
        <taxon>Pseudomonadota</taxon>
        <taxon>Betaproteobacteria</taxon>
        <taxon>Nitrosomonadales</taxon>
        <taxon>Nitrosomonadaceae</taxon>
        <taxon>Nitrosovibrio</taxon>
    </lineage>
</organism>
<dbReference type="InterPro" id="IPR036318">
    <property type="entry name" value="FAD-bd_PCMH-like_sf"/>
</dbReference>
<reference evidence="4 5" key="1">
    <citation type="submission" date="2016-10" db="EMBL/GenBank/DDBJ databases">
        <authorList>
            <person name="de Groot N.N."/>
        </authorList>
    </citation>
    <scope>NUCLEOTIDE SEQUENCE [LARGE SCALE GENOMIC DNA]</scope>
    <source>
        <strain evidence="4 5">Nv1</strain>
    </source>
</reference>
<dbReference type="STRING" id="1233.SAMN05216387_104210"/>
<dbReference type="AlphaFoldDB" id="A0A1H7LZA8"/>
<name>A0A1H7LZA8_9PROT</name>
<feature type="compositionally biased region" description="Polar residues" evidence="2">
    <location>
        <begin position="1"/>
        <end position="12"/>
    </location>
</feature>
<keyword evidence="1" id="KW-0274">FAD</keyword>
<dbReference type="Gene3D" id="3.30.43.10">
    <property type="entry name" value="Uridine Diphospho-n-acetylenolpyruvylglucosamine Reductase, domain 2"/>
    <property type="match status" value="1"/>
</dbReference>
<evidence type="ECO:0000259" key="3">
    <source>
        <dbReference type="PROSITE" id="PS51387"/>
    </source>
</evidence>
<gene>
    <name evidence="4" type="ORF">SAMN05216387_104210</name>
</gene>
<evidence type="ECO:0000256" key="2">
    <source>
        <dbReference type="SAM" id="MobiDB-lite"/>
    </source>
</evidence>
<dbReference type="PROSITE" id="PS51387">
    <property type="entry name" value="FAD_PCMH"/>
    <property type="match status" value="1"/>
</dbReference>
<evidence type="ECO:0000313" key="4">
    <source>
        <dbReference type="EMBL" id="SEL04350.1"/>
    </source>
</evidence>
<dbReference type="PANTHER" id="PTHR43762:SF1">
    <property type="entry name" value="D-ARABINONO-1,4-LACTONE OXIDASE"/>
    <property type="match status" value="1"/>
</dbReference>
<evidence type="ECO:0000313" key="5">
    <source>
        <dbReference type="Proteomes" id="UP000198620"/>
    </source>
</evidence>
<dbReference type="InterPro" id="IPR016166">
    <property type="entry name" value="FAD-bd_PCMH"/>
</dbReference>
<feature type="domain" description="FAD-binding PCMH-type" evidence="3">
    <location>
        <begin position="42"/>
        <end position="217"/>
    </location>
</feature>
<feature type="region of interest" description="Disordered" evidence="2">
    <location>
        <begin position="1"/>
        <end position="21"/>
    </location>
</feature>
<dbReference type="SUPFAM" id="SSF56176">
    <property type="entry name" value="FAD-binding/transporter-associated domain-like"/>
    <property type="match status" value="1"/>
</dbReference>
<keyword evidence="1" id="KW-0285">Flavoprotein</keyword>
<dbReference type="PANTHER" id="PTHR43762">
    <property type="entry name" value="L-GULONOLACTONE OXIDASE"/>
    <property type="match status" value="1"/>
</dbReference>
<dbReference type="RefSeq" id="WP_177171799.1">
    <property type="nucleotide sequence ID" value="NZ_FOBH01000004.1"/>
</dbReference>
<evidence type="ECO:0000256" key="1">
    <source>
        <dbReference type="ARBA" id="ARBA00022827"/>
    </source>
</evidence>
<dbReference type="GO" id="GO:0071949">
    <property type="term" value="F:FAD binding"/>
    <property type="evidence" value="ECO:0007669"/>
    <property type="project" value="InterPro"/>
</dbReference>
<sequence>MENSTKTDSPVSPLNCDGQEAQPFHGLLENEGHVYSNWGLSRHTRPAVYVEPISYADVQAVVRDTERFPTPVHPVGSLLSVTSTIVNDGGTLLCTRKLDEIMGLELDDAGRQVIRVQAGCRLKKLNMWLQAHGMEIPFQAEIGEATVGSAAVGDTKESSLDGPGYFSAHVLALTYVNEKGDLCTLSTHEDGSAFHEFKCSFGLSGIVVECQLEVRPATLCRSKVSLVVYESPNDLATGLIRMRAESDALLAIVFLHQLASFFDQRYKAGPGSATPASSQPACDQFRVAKRLAIQHGFEGVDVPQPREVVYSRHDFVNEYWRPTIDERRLDFQYYEHDIAELHRVIAESFKFTKAFEEKTGFAPKGWATYFVQRQAKEMKPFGLYSGGPGISFSFDPFCSNPTDPLWQQFLQEYNRVALHLLGGHASPIQTQWLQPGDLRIPGKLALPRFTTKYYEQFLG</sequence>